<evidence type="ECO:0000256" key="3">
    <source>
        <dbReference type="PROSITE-ProRule" id="PRU00221"/>
    </source>
</evidence>
<evidence type="ECO:0000256" key="1">
    <source>
        <dbReference type="ARBA" id="ARBA00022574"/>
    </source>
</evidence>
<dbReference type="SMART" id="SM00320">
    <property type="entry name" value="WD40"/>
    <property type="match status" value="3"/>
</dbReference>
<dbReference type="InterPro" id="IPR001680">
    <property type="entry name" value="WD40_rpt"/>
</dbReference>
<evidence type="ECO:0000313" key="5">
    <source>
        <dbReference type="EMBL" id="CEO95148.1"/>
    </source>
</evidence>
<dbReference type="STRING" id="37360.A0A0G4IIX3"/>
<dbReference type="EMBL" id="CDSF01000013">
    <property type="protein sequence ID" value="CEO95148.1"/>
    <property type="molecule type" value="Genomic_DNA"/>
</dbReference>
<keyword evidence="6" id="KW-1185">Reference proteome</keyword>
<dbReference type="Gene3D" id="2.130.10.10">
    <property type="entry name" value="YVTN repeat-like/Quinoprotein amine dehydrogenase"/>
    <property type="match status" value="2"/>
</dbReference>
<sequence>MPSPFVQTEAPVVASGSKKDVDVDTSGEEPDERLVSPFAQGLPRWKPLQTVVTAGANRQECLLSLVDCSACGYFAASTSLTTVRVFDCHTLQEVGCLAGHQDAIRSVRFVPQLNSLITASEDGSWQMTDLRTGESQTTVRVAEGSSLFSLDCNGRVVAAGCDLLGDIVLWDLRNNANQLGVLDEFHTDEVRDLRFHPVQRSMLISGSVDCLVNKFDLNAATLDDALVSVFNVGQPVRSFGTFGPNHEYLHSVSEIETLALCDLAQGDLLGTFPNACESLSKDLSTRYLVDCTFDPVSQQLCLVSGNYYGDCMGSIVAPQSLTPAFLMTGGHDQGVRSLCSIGGRIVTGGEDSRIVCWAPNNT</sequence>
<organism evidence="5 6">
    <name type="scientific">Plasmodiophora brassicae</name>
    <name type="common">Clubroot disease agent</name>
    <dbReference type="NCBI Taxonomy" id="37360"/>
    <lineage>
        <taxon>Eukaryota</taxon>
        <taxon>Sar</taxon>
        <taxon>Rhizaria</taxon>
        <taxon>Endomyxa</taxon>
        <taxon>Phytomyxea</taxon>
        <taxon>Plasmodiophorida</taxon>
        <taxon>Plasmodiophoridae</taxon>
        <taxon>Plasmodiophora</taxon>
    </lineage>
</organism>
<feature type="repeat" description="WD" evidence="3">
    <location>
        <begin position="97"/>
        <end position="138"/>
    </location>
</feature>
<accession>A0A0G4IIX3</accession>
<proteinExistence type="predicted"/>
<evidence type="ECO:0000313" key="6">
    <source>
        <dbReference type="Proteomes" id="UP000039324"/>
    </source>
</evidence>
<name>A0A0G4IIX3_PLABS</name>
<dbReference type="PANTHER" id="PTHR22889:SF0">
    <property type="entry name" value="WD REPEAT-CONTAINING PROTEIN 89"/>
    <property type="match status" value="1"/>
</dbReference>
<dbReference type="Proteomes" id="UP000039324">
    <property type="component" value="Unassembled WGS sequence"/>
</dbReference>
<dbReference type="AlphaFoldDB" id="A0A0G4IIX3"/>
<dbReference type="Pfam" id="PF00400">
    <property type="entry name" value="WD40"/>
    <property type="match status" value="3"/>
</dbReference>
<dbReference type="SUPFAM" id="SSF50978">
    <property type="entry name" value="WD40 repeat-like"/>
    <property type="match status" value="1"/>
</dbReference>
<dbReference type="PANTHER" id="PTHR22889">
    <property type="entry name" value="WD REPEAT-CONTAINING PROTEIN 89"/>
    <property type="match status" value="1"/>
</dbReference>
<keyword evidence="2" id="KW-0677">Repeat</keyword>
<feature type="region of interest" description="Disordered" evidence="4">
    <location>
        <begin position="1"/>
        <end position="31"/>
    </location>
</feature>
<protein>
    <submittedName>
        <fullName evidence="5">Uncharacterized protein</fullName>
    </submittedName>
</protein>
<evidence type="ECO:0000256" key="4">
    <source>
        <dbReference type="SAM" id="MobiDB-lite"/>
    </source>
</evidence>
<reference evidence="5 6" key="1">
    <citation type="submission" date="2015-02" db="EMBL/GenBank/DDBJ databases">
        <authorList>
            <person name="Chooi Y.-H."/>
        </authorList>
    </citation>
    <scope>NUCLEOTIDE SEQUENCE [LARGE SCALE GENOMIC DNA]</scope>
    <source>
        <strain evidence="5">E3</strain>
    </source>
</reference>
<gene>
    <name evidence="5" type="ORF">PBRA_003914</name>
</gene>
<dbReference type="PROSITE" id="PS50082">
    <property type="entry name" value="WD_REPEATS_2"/>
    <property type="match status" value="1"/>
</dbReference>
<dbReference type="InterPro" id="IPR039328">
    <property type="entry name" value="WDR89"/>
</dbReference>
<dbReference type="InterPro" id="IPR036322">
    <property type="entry name" value="WD40_repeat_dom_sf"/>
</dbReference>
<dbReference type="OMA" id="NDGPVAF"/>
<dbReference type="InterPro" id="IPR015943">
    <property type="entry name" value="WD40/YVTN_repeat-like_dom_sf"/>
</dbReference>
<dbReference type="OrthoDB" id="25131at2759"/>
<keyword evidence="1 3" id="KW-0853">WD repeat</keyword>
<evidence type="ECO:0000256" key="2">
    <source>
        <dbReference type="ARBA" id="ARBA00022737"/>
    </source>
</evidence>